<evidence type="ECO:0000256" key="6">
    <source>
        <dbReference type="SAM" id="Phobius"/>
    </source>
</evidence>
<evidence type="ECO:0008006" key="9">
    <source>
        <dbReference type="Google" id="ProtNLM"/>
    </source>
</evidence>
<dbReference type="RefSeq" id="WP_126753991.1">
    <property type="nucleotide sequence ID" value="NZ_PIPY01000003.1"/>
</dbReference>
<dbReference type="InterPro" id="IPR009993">
    <property type="entry name" value="WecF"/>
</dbReference>
<organism evidence="7 8">
    <name type="scientific">Pseudidiomarina insulisalsae</name>
    <dbReference type="NCBI Taxonomy" id="575789"/>
    <lineage>
        <taxon>Bacteria</taxon>
        <taxon>Pseudomonadati</taxon>
        <taxon>Pseudomonadota</taxon>
        <taxon>Gammaproteobacteria</taxon>
        <taxon>Alteromonadales</taxon>
        <taxon>Idiomarinaceae</taxon>
        <taxon>Pseudidiomarina</taxon>
    </lineage>
</organism>
<keyword evidence="4" id="KW-0808">Transferase</keyword>
<keyword evidence="2" id="KW-0997">Cell inner membrane</keyword>
<reference evidence="8" key="1">
    <citation type="journal article" date="2018" name="Front. Microbiol.">
        <title>Genome-Based Analysis Reveals the Taxonomy and Diversity of the Family Idiomarinaceae.</title>
        <authorList>
            <person name="Liu Y."/>
            <person name="Lai Q."/>
            <person name="Shao Z."/>
        </authorList>
    </citation>
    <scope>NUCLEOTIDE SEQUENCE [LARGE SCALE GENOMIC DNA]</scope>
    <source>
        <strain evidence="8">CVS-6</strain>
    </source>
</reference>
<evidence type="ECO:0000256" key="1">
    <source>
        <dbReference type="ARBA" id="ARBA00022475"/>
    </source>
</evidence>
<dbReference type="EMBL" id="PIPY01000003">
    <property type="protein sequence ID" value="RUO62626.1"/>
    <property type="molecule type" value="Genomic_DNA"/>
</dbReference>
<dbReference type="GO" id="GO:0008417">
    <property type="term" value="F:fucosyltransferase activity"/>
    <property type="evidence" value="ECO:0007669"/>
    <property type="project" value="InterPro"/>
</dbReference>
<evidence type="ECO:0000256" key="2">
    <source>
        <dbReference type="ARBA" id="ARBA00022519"/>
    </source>
</evidence>
<dbReference type="Pfam" id="PF07429">
    <property type="entry name" value="Glyco_transf_56"/>
    <property type="match status" value="1"/>
</dbReference>
<evidence type="ECO:0000256" key="4">
    <source>
        <dbReference type="ARBA" id="ARBA00022679"/>
    </source>
</evidence>
<protein>
    <recommendedName>
        <fullName evidence="9">4-alpha-L-fucosyltransferase</fullName>
    </recommendedName>
</protein>
<name>A0A432YNU8_9GAMM</name>
<evidence type="ECO:0000313" key="7">
    <source>
        <dbReference type="EMBL" id="RUO62626.1"/>
    </source>
</evidence>
<accession>A0A432YNU8</accession>
<keyword evidence="8" id="KW-1185">Reference proteome</keyword>
<evidence type="ECO:0000313" key="8">
    <source>
        <dbReference type="Proteomes" id="UP000288259"/>
    </source>
</evidence>
<dbReference type="GO" id="GO:0009246">
    <property type="term" value="P:enterobacterial common antigen biosynthetic process"/>
    <property type="evidence" value="ECO:0007669"/>
    <property type="project" value="InterPro"/>
</dbReference>
<dbReference type="Proteomes" id="UP000288259">
    <property type="component" value="Unassembled WGS sequence"/>
</dbReference>
<gene>
    <name evidence="7" type="ORF">CWI71_04125</name>
</gene>
<keyword evidence="3" id="KW-0328">Glycosyltransferase</keyword>
<proteinExistence type="predicted"/>
<keyword evidence="1" id="KW-1003">Cell membrane</keyword>
<evidence type="ECO:0000256" key="3">
    <source>
        <dbReference type="ARBA" id="ARBA00022676"/>
    </source>
</evidence>
<comment type="caution">
    <text evidence="7">The sequence shown here is derived from an EMBL/GenBank/DDBJ whole genome shotgun (WGS) entry which is preliminary data.</text>
</comment>
<keyword evidence="5 6" id="KW-0472">Membrane</keyword>
<dbReference type="AlphaFoldDB" id="A0A432YNU8"/>
<keyword evidence="6" id="KW-0812">Transmembrane</keyword>
<feature type="transmembrane region" description="Helical" evidence="6">
    <location>
        <begin position="79"/>
        <end position="100"/>
    </location>
</feature>
<evidence type="ECO:0000256" key="5">
    <source>
        <dbReference type="ARBA" id="ARBA00023136"/>
    </source>
</evidence>
<dbReference type="OrthoDB" id="1083028at2"/>
<keyword evidence="6" id="KW-1133">Transmembrane helix</keyword>
<sequence length="356" mass="41297">MSKPIVHVGRYDKFMSPFINFVNKHFAQQRHLFFLFVVSYSHELNDSGNVHLHSNKRGLLKTLVFNLQTAWKMQRAERIILHGLFNNSVVAILFFMPWLLKKSYWLVWGGDVYYRPSGNQLPLKIKFMRMMRRRVIRQMGYIVTSVKGDYEKAVEWHGTRSPNLPYFMYTNSLYQYVAPPERNTAKTRILLGNSAMRSNHHEQAMDIIAPYVNDAVEIICPLNYGDLEYGKEMAKLGEQRFGRAFRPILDYMPYDEYMQILSTVDIAVFNHDRQQAMSSTRVLLGMGTRVYLRKETTSYANLTGLGAKLHAIENFCLALDPQESAHNIGIIKTHYSEERLRANMAKIFGSEKALSS</sequence>